<evidence type="ECO:0000256" key="11">
    <source>
        <dbReference type="ARBA" id="ARBA00069325"/>
    </source>
</evidence>
<dbReference type="Gene3D" id="3.40.1780.10">
    <property type="entry name" value="QueA-like"/>
    <property type="match status" value="1"/>
</dbReference>
<comment type="subcellular location">
    <subcellularLocation>
        <location evidence="1 13">Cytoplasm</location>
    </subcellularLocation>
</comment>
<evidence type="ECO:0000256" key="3">
    <source>
        <dbReference type="ARBA" id="ARBA00011245"/>
    </source>
</evidence>
<evidence type="ECO:0000313" key="14">
    <source>
        <dbReference type="EMBL" id="ATQ66715.1"/>
    </source>
</evidence>
<dbReference type="EMBL" id="CP023737">
    <property type="protein sequence ID" value="ATQ66715.1"/>
    <property type="molecule type" value="Genomic_DNA"/>
</dbReference>
<dbReference type="PANTHER" id="PTHR30307:SF0">
    <property type="entry name" value="S-ADENOSYLMETHIONINE:TRNA RIBOSYLTRANSFERASE-ISOMERASE"/>
    <property type="match status" value="1"/>
</dbReference>
<dbReference type="GO" id="GO:0051075">
    <property type="term" value="F:S-adenosylmethionine:tRNA ribosyltransferase-isomerase activity"/>
    <property type="evidence" value="ECO:0007669"/>
    <property type="project" value="UniProtKB-EC"/>
</dbReference>
<keyword evidence="5 13" id="KW-0808">Transferase</keyword>
<evidence type="ECO:0000256" key="2">
    <source>
        <dbReference type="ARBA" id="ARBA00004691"/>
    </source>
</evidence>
<comment type="function">
    <text evidence="13">Transfers and isomerizes the ribose moiety from AdoMet to the 7-aminomethyl group of 7-deazaguanine (preQ1-tRNA) to give epoxyqueuosine (oQ-tRNA).</text>
</comment>
<evidence type="ECO:0000256" key="1">
    <source>
        <dbReference type="ARBA" id="ARBA00004496"/>
    </source>
</evidence>
<evidence type="ECO:0000256" key="10">
    <source>
        <dbReference type="ARBA" id="ARBA00066503"/>
    </source>
</evidence>
<dbReference type="AlphaFoldDB" id="A0A2D2CVI9"/>
<protein>
    <recommendedName>
        <fullName evidence="11 13">S-adenosylmethionine:tRNA ribosyltransferase-isomerase</fullName>
        <ecNumber evidence="10 13">2.4.99.17</ecNumber>
    </recommendedName>
    <alternativeName>
        <fullName evidence="12 13">Queuosine biosynthesis protein QueA</fullName>
    </alternativeName>
</protein>
<comment type="similarity">
    <text evidence="9 13">Belongs to the QueA family.</text>
</comment>
<dbReference type="Proteomes" id="UP000230709">
    <property type="component" value="Chromosome"/>
</dbReference>
<dbReference type="EC" id="2.4.99.17" evidence="10 13"/>
<dbReference type="NCBIfam" id="TIGR00113">
    <property type="entry name" value="queA"/>
    <property type="match status" value="1"/>
</dbReference>
<dbReference type="NCBIfam" id="NF001140">
    <property type="entry name" value="PRK00147.1"/>
    <property type="match status" value="1"/>
</dbReference>
<dbReference type="STRING" id="595536.GCA_000178815_00645"/>
<comment type="catalytic activity">
    <reaction evidence="8 13">
        <text>7-aminomethyl-7-carbaguanosine(34) in tRNA + S-adenosyl-L-methionine = epoxyqueuosine(34) in tRNA + adenine + L-methionine + 2 H(+)</text>
        <dbReference type="Rhea" id="RHEA:32155"/>
        <dbReference type="Rhea" id="RHEA-COMP:10342"/>
        <dbReference type="Rhea" id="RHEA-COMP:18582"/>
        <dbReference type="ChEBI" id="CHEBI:15378"/>
        <dbReference type="ChEBI" id="CHEBI:16708"/>
        <dbReference type="ChEBI" id="CHEBI:57844"/>
        <dbReference type="ChEBI" id="CHEBI:59789"/>
        <dbReference type="ChEBI" id="CHEBI:82833"/>
        <dbReference type="ChEBI" id="CHEBI:194443"/>
        <dbReference type="EC" id="2.4.99.17"/>
    </reaction>
</comment>
<dbReference type="SUPFAM" id="SSF111337">
    <property type="entry name" value="QueA-like"/>
    <property type="match status" value="1"/>
</dbReference>
<evidence type="ECO:0000256" key="9">
    <source>
        <dbReference type="ARBA" id="ARBA00061210"/>
    </source>
</evidence>
<proteinExistence type="inferred from homology"/>
<dbReference type="InterPro" id="IPR042119">
    <property type="entry name" value="QueA_dom2"/>
</dbReference>
<dbReference type="InterPro" id="IPR042118">
    <property type="entry name" value="QueA_dom1"/>
</dbReference>
<keyword evidence="14" id="KW-0413">Isomerase</keyword>
<dbReference type="GO" id="GO:0005737">
    <property type="term" value="C:cytoplasm"/>
    <property type="evidence" value="ECO:0007669"/>
    <property type="project" value="UniProtKB-SubCell"/>
</dbReference>
<evidence type="ECO:0000256" key="6">
    <source>
        <dbReference type="ARBA" id="ARBA00022691"/>
    </source>
</evidence>
<comment type="subunit">
    <text evidence="3 13">Monomer.</text>
</comment>
<organism evidence="14 15">
    <name type="scientific">Methylosinus trichosporium (strain ATCC 35070 / NCIMB 11131 / UNIQEM 75 / OB3b)</name>
    <dbReference type="NCBI Taxonomy" id="595536"/>
    <lineage>
        <taxon>Bacteria</taxon>
        <taxon>Pseudomonadati</taxon>
        <taxon>Pseudomonadota</taxon>
        <taxon>Alphaproteobacteria</taxon>
        <taxon>Hyphomicrobiales</taxon>
        <taxon>Methylocystaceae</taxon>
        <taxon>Methylosinus</taxon>
    </lineage>
</organism>
<keyword evidence="15" id="KW-1185">Reference proteome</keyword>
<keyword evidence="7 13" id="KW-0671">Queuosine biosynthesis</keyword>
<dbReference type="PANTHER" id="PTHR30307">
    <property type="entry name" value="S-ADENOSYLMETHIONINE:TRNA RIBOSYLTRANSFERASE-ISOMERASE"/>
    <property type="match status" value="1"/>
</dbReference>
<evidence type="ECO:0000256" key="12">
    <source>
        <dbReference type="ARBA" id="ARBA00076160"/>
    </source>
</evidence>
<dbReference type="GO" id="GO:0008616">
    <property type="term" value="P:tRNA queuosine(34) biosynthetic process"/>
    <property type="evidence" value="ECO:0007669"/>
    <property type="project" value="UniProtKB-UniRule"/>
</dbReference>
<dbReference type="HAMAP" id="MF_00113">
    <property type="entry name" value="QueA"/>
    <property type="match status" value="1"/>
</dbReference>
<name>A0A2D2CVI9_METT3</name>
<evidence type="ECO:0000256" key="13">
    <source>
        <dbReference type="HAMAP-Rule" id="MF_00113"/>
    </source>
</evidence>
<evidence type="ECO:0000256" key="5">
    <source>
        <dbReference type="ARBA" id="ARBA00022679"/>
    </source>
</evidence>
<comment type="pathway">
    <text evidence="2 13">tRNA modification; tRNA-queuosine biosynthesis.</text>
</comment>
<accession>A0A2D2CVI9</accession>
<dbReference type="Gene3D" id="2.40.10.240">
    <property type="entry name" value="QueA-like"/>
    <property type="match status" value="1"/>
</dbReference>
<dbReference type="UniPathway" id="UPA00392"/>
<evidence type="ECO:0000256" key="4">
    <source>
        <dbReference type="ARBA" id="ARBA00022490"/>
    </source>
</evidence>
<dbReference type="FunFam" id="3.40.1780.10:FF:000001">
    <property type="entry name" value="S-adenosylmethionine:tRNA ribosyltransferase-isomerase"/>
    <property type="match status" value="1"/>
</dbReference>
<evidence type="ECO:0000256" key="8">
    <source>
        <dbReference type="ARBA" id="ARBA00052751"/>
    </source>
</evidence>
<keyword evidence="4 13" id="KW-0963">Cytoplasm</keyword>
<evidence type="ECO:0000313" key="15">
    <source>
        <dbReference type="Proteomes" id="UP000230709"/>
    </source>
</evidence>
<reference evidence="15" key="1">
    <citation type="submission" date="2017-10" db="EMBL/GenBank/DDBJ databases">
        <title>Completed PacBio SMRT sequence of Methylosinus trichosporium OB3b reveals presence of a third large plasmid.</title>
        <authorList>
            <person name="Charles T.C."/>
            <person name="Lynch M.D.J."/>
            <person name="Heil J.R."/>
            <person name="Cheng J."/>
        </authorList>
    </citation>
    <scope>NUCLEOTIDE SEQUENCE [LARGE SCALE GENOMIC DNA]</scope>
    <source>
        <strain evidence="15">OB3b</strain>
    </source>
</reference>
<dbReference type="InterPro" id="IPR003699">
    <property type="entry name" value="QueA"/>
</dbReference>
<sequence length="371" mass="39553">MRSRSLLPLAGEGVALNDSSQSVMRVELFDFELPQEAIALRPASPRDSARLLVVPPDGHFSDRSVSDLPQLLAPGDALVVNDTQVIHARLSGFRARGESRAHIDATLIERVGADRWRALVRPAKKLGVGESVRFAEGLEARVVEKGENGEILFAFSLAGSALDAAVEASGVMPLPPYIAGKRAADARDEADYQTLFAARAGAVAAPTAGLHFTPRLVDALTARGVSLHSVTLHVGAGTFLPVKAEDTAEHRMHAEWGAIDAATADALNETRARGGRIVAVGTTALRVLESAAGADGRISPFADRTAIFITPGYRFRAVDALLTNFHLPRSTLFMLVSAFSGLERMKAAYAHAIGSGYRFYSYGDACLLERS</sequence>
<keyword evidence="6 13" id="KW-0949">S-adenosyl-L-methionine</keyword>
<dbReference type="InterPro" id="IPR036100">
    <property type="entry name" value="QueA_sf"/>
</dbReference>
<evidence type="ECO:0000256" key="7">
    <source>
        <dbReference type="ARBA" id="ARBA00022785"/>
    </source>
</evidence>
<gene>
    <name evidence="13" type="primary">queA</name>
    <name evidence="14" type="ORF">CQW49_01495</name>
</gene>
<dbReference type="Pfam" id="PF02547">
    <property type="entry name" value="Queuosine_synth"/>
    <property type="match status" value="1"/>
</dbReference>
<dbReference type="KEGG" id="mtw:CQW49_01495"/>